<sequence>MPITVFIGISLYEYVTLCIHTAYLGTISPMNAPVLPLFDAPQYLEEGNSVVNQHIADITLNAVPDAAFIYEHAMDWLLESRFNENNYKTYRSELTTFLHWCFDVEQVSPIELNRRGINRYVEYCLAPPTALIAYRNVAQFVLNKDWGERQPNLQWRPFLGKKVDGIEQPYRLSDKALKTKMAILSSFYGYLINEEVTERNPAVMWMRHSRFGSSPVVVAGLGDEDEVRVFSDLQWSYVMSTARLLAEQTPERHQRTLFLISLMYGCYLRISEVAARPGFSPVMSQFRRDGHSGIWSFHIPVSKGGKKRTVAVSRELLEALQCYRRYLKLSPLPAPNDATPLFVRHRAAGRGRDQGLLNANLGIRQLRDLLNELMAAAADAAAEDGFEQDASEMRSLTVHSIRHTGITHDINYNGRPLSHVQADAGHDSIDTTSQYLHTGKVERHESAAGKRLDRLDT</sequence>
<dbReference type="Proteomes" id="UP001501479">
    <property type="component" value="Unassembled WGS sequence"/>
</dbReference>
<evidence type="ECO:0000256" key="1">
    <source>
        <dbReference type="ARBA" id="ARBA00004496"/>
    </source>
</evidence>
<protein>
    <submittedName>
        <fullName evidence="6">Site-specific integrase</fullName>
    </submittedName>
</protein>
<organism evidence="6 7">
    <name type="scientific">Oceanisphaera sediminis</name>
    <dbReference type="NCBI Taxonomy" id="981381"/>
    <lineage>
        <taxon>Bacteria</taxon>
        <taxon>Pseudomonadati</taxon>
        <taxon>Pseudomonadota</taxon>
        <taxon>Gammaproteobacteria</taxon>
        <taxon>Aeromonadales</taxon>
        <taxon>Aeromonadaceae</taxon>
        <taxon>Oceanisphaera</taxon>
    </lineage>
</organism>
<dbReference type="InterPro" id="IPR002104">
    <property type="entry name" value="Integrase_catalytic"/>
</dbReference>
<dbReference type="PROSITE" id="PS51898">
    <property type="entry name" value="TYR_RECOMBINASE"/>
    <property type="match status" value="1"/>
</dbReference>
<name>A0ABP7DIE9_9GAMM</name>
<dbReference type="InterPro" id="IPR050090">
    <property type="entry name" value="Tyrosine_recombinase_XerCD"/>
</dbReference>
<gene>
    <name evidence="6" type="ORF">GCM10022421_09330</name>
</gene>
<dbReference type="PANTHER" id="PTHR30349:SF77">
    <property type="entry name" value="TYROSINE RECOMBINASE XERC"/>
    <property type="match status" value="1"/>
</dbReference>
<evidence type="ECO:0000256" key="3">
    <source>
        <dbReference type="ARBA" id="ARBA00023125"/>
    </source>
</evidence>
<dbReference type="EMBL" id="BAABDS010000010">
    <property type="protein sequence ID" value="GAA3704640.1"/>
    <property type="molecule type" value="Genomic_DNA"/>
</dbReference>
<evidence type="ECO:0000259" key="5">
    <source>
        <dbReference type="PROSITE" id="PS51898"/>
    </source>
</evidence>
<comment type="caution">
    <text evidence="6">The sequence shown here is derived from an EMBL/GenBank/DDBJ whole genome shotgun (WGS) entry which is preliminary data.</text>
</comment>
<accession>A0ABP7DIE9</accession>
<proteinExistence type="predicted"/>
<keyword evidence="4" id="KW-0233">DNA recombination</keyword>
<dbReference type="InterPro" id="IPR011010">
    <property type="entry name" value="DNA_brk_join_enz"/>
</dbReference>
<keyword evidence="7" id="KW-1185">Reference proteome</keyword>
<dbReference type="CDD" id="cd00397">
    <property type="entry name" value="DNA_BRE_C"/>
    <property type="match status" value="1"/>
</dbReference>
<keyword evidence="3" id="KW-0238">DNA-binding</keyword>
<dbReference type="InterPro" id="IPR013762">
    <property type="entry name" value="Integrase-like_cat_sf"/>
</dbReference>
<evidence type="ECO:0000313" key="6">
    <source>
        <dbReference type="EMBL" id="GAA3704640.1"/>
    </source>
</evidence>
<evidence type="ECO:0000256" key="2">
    <source>
        <dbReference type="ARBA" id="ARBA00022908"/>
    </source>
</evidence>
<keyword evidence="2" id="KW-0229">DNA integration</keyword>
<comment type="subcellular location">
    <subcellularLocation>
        <location evidence="1">Cytoplasm</location>
    </subcellularLocation>
</comment>
<dbReference type="Gene3D" id="1.10.443.10">
    <property type="entry name" value="Intergrase catalytic core"/>
    <property type="match status" value="1"/>
</dbReference>
<evidence type="ECO:0000256" key="4">
    <source>
        <dbReference type="ARBA" id="ARBA00023172"/>
    </source>
</evidence>
<feature type="domain" description="Tyr recombinase" evidence="5">
    <location>
        <begin position="225"/>
        <end position="448"/>
    </location>
</feature>
<dbReference type="Pfam" id="PF00589">
    <property type="entry name" value="Phage_integrase"/>
    <property type="match status" value="1"/>
</dbReference>
<reference evidence="7" key="1">
    <citation type="journal article" date="2019" name="Int. J. Syst. Evol. Microbiol.">
        <title>The Global Catalogue of Microorganisms (GCM) 10K type strain sequencing project: providing services to taxonomists for standard genome sequencing and annotation.</title>
        <authorList>
            <consortium name="The Broad Institute Genomics Platform"/>
            <consortium name="The Broad Institute Genome Sequencing Center for Infectious Disease"/>
            <person name="Wu L."/>
            <person name="Ma J."/>
        </authorList>
    </citation>
    <scope>NUCLEOTIDE SEQUENCE [LARGE SCALE GENOMIC DNA]</scope>
    <source>
        <strain evidence="7">JCM 17329</strain>
    </source>
</reference>
<evidence type="ECO:0000313" key="7">
    <source>
        <dbReference type="Proteomes" id="UP001501479"/>
    </source>
</evidence>
<dbReference type="PANTHER" id="PTHR30349">
    <property type="entry name" value="PHAGE INTEGRASE-RELATED"/>
    <property type="match status" value="1"/>
</dbReference>
<dbReference type="Gene3D" id="1.10.150.130">
    <property type="match status" value="1"/>
</dbReference>
<dbReference type="InterPro" id="IPR010998">
    <property type="entry name" value="Integrase_recombinase_N"/>
</dbReference>
<dbReference type="SUPFAM" id="SSF56349">
    <property type="entry name" value="DNA breaking-rejoining enzymes"/>
    <property type="match status" value="1"/>
</dbReference>